<dbReference type="Gene3D" id="3.90.1300.10">
    <property type="entry name" value="Amidase signature (AS) domain"/>
    <property type="match status" value="1"/>
</dbReference>
<feature type="active site" description="Charge relay system" evidence="5">
    <location>
        <position position="215"/>
    </location>
</feature>
<dbReference type="PROSITE" id="PS00571">
    <property type="entry name" value="AMIDASES"/>
    <property type="match status" value="1"/>
</dbReference>
<accession>A0A1L9SCX3</accession>
<dbReference type="GO" id="GO:0004040">
    <property type="term" value="F:amidase activity"/>
    <property type="evidence" value="ECO:0007669"/>
    <property type="project" value="UniProtKB-EC"/>
</dbReference>
<sequence length="552" mass="59888">MSWKERSVAKRKEVAEKIPPAWRVDPDILIELHSTADHATDLIALNAVRKVSILSSRELDITENYTAVELVGRLARGELSAVDVTVAFSKRAAVAQQLTSCLTEVFFDRALQRAHYLDDFLRREKRPVGPLHGLPISIKDSYDIQGIQSTLGYVSFLDHPPATRNAAVVELLLKLGAVLYVKTNIPQAMMVADSDNNIFGRTLNPHRTNYTAGGSSGGEGALIALRGALIGVGTDIAGSVRIPALCCGVYGFKPSTGRIPYRGVVSHNLPGHPGIQGCAGPITTCLEDAELFITAVIGAEPWLVDATAHAVPWRSLQIFPKALRIGVLAEDPSWPLHARVKSALAQAVRQLAAAGHTLVPLSHDDAYGPGTGQRIALDFFSIDPLDTSLQYIAASGEPAIRSLRVLGLDTPKTAVQREACTIGRLAKLNVERSHYNDVWNDLVTDLELDVIIAPGAQNTAVPHDDFGLFPYTVMWNVLDYPAGVIPFSRIATVDLEQSESRSPACDSGELPHYSAFLLPWLPCALQVIAPRLQDERWLAAAKAIDAVLNRMR</sequence>
<dbReference type="InterPro" id="IPR020556">
    <property type="entry name" value="Amidase_CS"/>
</dbReference>
<comment type="similarity">
    <text evidence="2">Belongs to the amidase family.</text>
</comment>
<reference evidence="9" key="1">
    <citation type="journal article" date="2017" name="Genome Biol.">
        <title>Comparative genomics reveals high biological diversity and specific adaptations in the industrially and medically important fungal genus Aspergillus.</title>
        <authorList>
            <person name="de Vries R.P."/>
            <person name="Riley R."/>
            <person name="Wiebenga A."/>
            <person name="Aguilar-Osorio G."/>
            <person name="Amillis S."/>
            <person name="Uchima C.A."/>
            <person name="Anderluh G."/>
            <person name="Asadollahi M."/>
            <person name="Askin M."/>
            <person name="Barry K."/>
            <person name="Battaglia E."/>
            <person name="Bayram O."/>
            <person name="Benocci T."/>
            <person name="Braus-Stromeyer S.A."/>
            <person name="Caldana C."/>
            <person name="Canovas D."/>
            <person name="Cerqueira G.C."/>
            <person name="Chen F."/>
            <person name="Chen W."/>
            <person name="Choi C."/>
            <person name="Clum A."/>
            <person name="Dos Santos R.A."/>
            <person name="Damasio A.R."/>
            <person name="Diallinas G."/>
            <person name="Emri T."/>
            <person name="Fekete E."/>
            <person name="Flipphi M."/>
            <person name="Freyberg S."/>
            <person name="Gallo A."/>
            <person name="Gournas C."/>
            <person name="Habgood R."/>
            <person name="Hainaut M."/>
            <person name="Harispe M.L."/>
            <person name="Henrissat B."/>
            <person name="Hilden K.S."/>
            <person name="Hope R."/>
            <person name="Hossain A."/>
            <person name="Karabika E."/>
            <person name="Karaffa L."/>
            <person name="Karanyi Z."/>
            <person name="Krasevec N."/>
            <person name="Kuo A."/>
            <person name="Kusch H."/>
            <person name="LaButti K."/>
            <person name="Lagendijk E.L."/>
            <person name="Lapidus A."/>
            <person name="Levasseur A."/>
            <person name="Lindquist E."/>
            <person name="Lipzen A."/>
            <person name="Logrieco A.F."/>
            <person name="MacCabe A."/>
            <person name="Maekelae M.R."/>
            <person name="Malavazi I."/>
            <person name="Melin P."/>
            <person name="Meyer V."/>
            <person name="Mielnichuk N."/>
            <person name="Miskei M."/>
            <person name="Molnar A.P."/>
            <person name="Mule G."/>
            <person name="Ngan C.Y."/>
            <person name="Orejas M."/>
            <person name="Orosz E."/>
            <person name="Ouedraogo J.P."/>
            <person name="Overkamp K.M."/>
            <person name="Park H.-S."/>
            <person name="Perrone G."/>
            <person name="Piumi F."/>
            <person name="Punt P.J."/>
            <person name="Ram A.F."/>
            <person name="Ramon A."/>
            <person name="Rauscher S."/>
            <person name="Record E."/>
            <person name="Riano-Pachon D.M."/>
            <person name="Robert V."/>
            <person name="Roehrig J."/>
            <person name="Ruller R."/>
            <person name="Salamov A."/>
            <person name="Salih N.S."/>
            <person name="Samson R.A."/>
            <person name="Sandor E."/>
            <person name="Sanguinetti M."/>
            <person name="Schuetze T."/>
            <person name="Sepcic K."/>
            <person name="Shelest E."/>
            <person name="Sherlock G."/>
            <person name="Sophianopoulou V."/>
            <person name="Squina F.M."/>
            <person name="Sun H."/>
            <person name="Susca A."/>
            <person name="Todd R.B."/>
            <person name="Tsang A."/>
            <person name="Unkles S.E."/>
            <person name="van de Wiele N."/>
            <person name="van Rossen-Uffink D."/>
            <person name="Oliveira J.V."/>
            <person name="Vesth T.C."/>
            <person name="Visser J."/>
            <person name="Yu J.-H."/>
            <person name="Zhou M."/>
            <person name="Andersen M.R."/>
            <person name="Archer D.B."/>
            <person name="Baker S.E."/>
            <person name="Benoit I."/>
            <person name="Brakhage A.A."/>
            <person name="Braus G.H."/>
            <person name="Fischer R."/>
            <person name="Frisvad J.C."/>
            <person name="Goldman G.H."/>
            <person name="Houbraken J."/>
            <person name="Oakley B."/>
            <person name="Pocsi I."/>
            <person name="Scazzocchio C."/>
            <person name="Seiboth B."/>
            <person name="vanKuyk P.A."/>
            <person name="Wortman J."/>
            <person name="Dyer P.S."/>
            <person name="Grigoriev I.V."/>
        </authorList>
    </citation>
    <scope>NUCLEOTIDE SEQUENCE [LARGE SCALE GENOMIC DNA]</scope>
    <source>
        <strain evidence="9">CBS 506.65</strain>
    </source>
</reference>
<evidence type="ECO:0000256" key="4">
    <source>
        <dbReference type="ARBA" id="ARBA00022801"/>
    </source>
</evidence>
<evidence type="ECO:0000259" key="7">
    <source>
        <dbReference type="Pfam" id="PF01425"/>
    </source>
</evidence>
<keyword evidence="9" id="KW-1185">Reference proteome</keyword>
<dbReference type="PIRSF" id="PIRSF001221">
    <property type="entry name" value="Amidase_fungi"/>
    <property type="match status" value="1"/>
</dbReference>
<evidence type="ECO:0000313" key="8">
    <source>
        <dbReference type="EMBL" id="OJJ45060.1"/>
    </source>
</evidence>
<organism evidence="8 9">
    <name type="scientific">Penicilliopsis zonata CBS 506.65</name>
    <dbReference type="NCBI Taxonomy" id="1073090"/>
    <lineage>
        <taxon>Eukaryota</taxon>
        <taxon>Fungi</taxon>
        <taxon>Dikarya</taxon>
        <taxon>Ascomycota</taxon>
        <taxon>Pezizomycotina</taxon>
        <taxon>Eurotiomycetes</taxon>
        <taxon>Eurotiomycetidae</taxon>
        <taxon>Eurotiales</taxon>
        <taxon>Aspergillaceae</taxon>
        <taxon>Penicilliopsis</taxon>
    </lineage>
</organism>
<name>A0A1L9SCX3_9EURO</name>
<dbReference type="STRING" id="1073090.A0A1L9SCX3"/>
<feature type="binding site" evidence="6">
    <location>
        <begin position="236"/>
        <end position="239"/>
    </location>
    <ligand>
        <name>substrate</name>
    </ligand>
</feature>
<keyword evidence="4" id="KW-0378">Hydrolase</keyword>
<dbReference type="AlphaFoldDB" id="A0A1L9SCX3"/>
<dbReference type="PANTHER" id="PTHR46072">
    <property type="entry name" value="AMIDASE-RELATED-RELATED"/>
    <property type="match status" value="1"/>
</dbReference>
<feature type="active site" description="Charge relay system" evidence="5">
    <location>
        <position position="139"/>
    </location>
</feature>
<dbReference type="Proteomes" id="UP000184188">
    <property type="component" value="Unassembled WGS sequence"/>
</dbReference>
<gene>
    <name evidence="8" type="ORF">ASPZODRAFT_70614</name>
</gene>
<dbReference type="PANTHER" id="PTHR46072:SF3">
    <property type="entry name" value="AMIDASE"/>
    <property type="match status" value="1"/>
</dbReference>
<feature type="active site" description="Acyl-ester intermediate" evidence="5">
    <location>
        <position position="239"/>
    </location>
</feature>
<evidence type="ECO:0000256" key="2">
    <source>
        <dbReference type="ARBA" id="ARBA00009199"/>
    </source>
</evidence>
<evidence type="ECO:0000256" key="1">
    <source>
        <dbReference type="ARBA" id="ARBA00001311"/>
    </source>
</evidence>
<dbReference type="OrthoDB" id="6428749at2759"/>
<evidence type="ECO:0000313" key="9">
    <source>
        <dbReference type="Proteomes" id="UP000184188"/>
    </source>
</evidence>
<dbReference type="InterPro" id="IPR036928">
    <property type="entry name" value="AS_sf"/>
</dbReference>
<dbReference type="EMBL" id="KV878346">
    <property type="protein sequence ID" value="OJJ45060.1"/>
    <property type="molecule type" value="Genomic_DNA"/>
</dbReference>
<dbReference type="Pfam" id="PF01425">
    <property type="entry name" value="Amidase"/>
    <property type="match status" value="1"/>
</dbReference>
<evidence type="ECO:0000256" key="3">
    <source>
        <dbReference type="ARBA" id="ARBA00012922"/>
    </source>
</evidence>
<evidence type="ECO:0000256" key="5">
    <source>
        <dbReference type="PIRSR" id="PIRSR001221-1"/>
    </source>
</evidence>
<dbReference type="VEuPathDB" id="FungiDB:ASPZODRAFT_70614"/>
<feature type="binding site" evidence="6">
    <location>
        <position position="189"/>
    </location>
    <ligand>
        <name>substrate</name>
    </ligand>
</feature>
<evidence type="ECO:0000256" key="6">
    <source>
        <dbReference type="PIRSR" id="PIRSR001221-2"/>
    </source>
</evidence>
<dbReference type="SUPFAM" id="SSF75304">
    <property type="entry name" value="Amidase signature (AS) enzymes"/>
    <property type="match status" value="1"/>
</dbReference>
<feature type="binding site" evidence="6">
    <location>
        <position position="215"/>
    </location>
    <ligand>
        <name>substrate</name>
    </ligand>
</feature>
<protein>
    <recommendedName>
        <fullName evidence="3">amidase</fullName>
        <ecNumber evidence="3">3.5.1.4</ecNumber>
    </recommendedName>
</protein>
<dbReference type="EC" id="3.5.1.4" evidence="3"/>
<dbReference type="InterPro" id="IPR023631">
    <property type="entry name" value="Amidase_dom"/>
</dbReference>
<feature type="domain" description="Amidase" evidence="7">
    <location>
        <begin position="83"/>
        <end position="537"/>
    </location>
</feature>
<dbReference type="RefSeq" id="XP_022579570.1">
    <property type="nucleotide sequence ID" value="XM_022729685.1"/>
</dbReference>
<proteinExistence type="inferred from homology"/>
<comment type="catalytic activity">
    <reaction evidence="1">
        <text>a monocarboxylic acid amide + H2O = a monocarboxylate + NH4(+)</text>
        <dbReference type="Rhea" id="RHEA:12020"/>
        <dbReference type="ChEBI" id="CHEBI:15377"/>
        <dbReference type="ChEBI" id="CHEBI:28938"/>
        <dbReference type="ChEBI" id="CHEBI:35757"/>
        <dbReference type="ChEBI" id="CHEBI:83628"/>
        <dbReference type="EC" id="3.5.1.4"/>
    </reaction>
</comment>
<dbReference type="GeneID" id="34616149"/>